<keyword evidence="4" id="KW-0732">Signal</keyword>
<comment type="caution">
    <text evidence="6">The sequence shown here is derived from an EMBL/GenBank/DDBJ whole genome shotgun (WGS) entry which is preliminary data.</text>
</comment>
<keyword evidence="7" id="KW-1185">Reference proteome</keyword>
<keyword evidence="3" id="KW-0378">Hydrolase</keyword>
<dbReference type="Pfam" id="PF00565">
    <property type="entry name" value="SNase"/>
    <property type="match status" value="1"/>
</dbReference>
<evidence type="ECO:0000313" key="6">
    <source>
        <dbReference type="EMBL" id="MBY5957069.1"/>
    </source>
</evidence>
<feature type="signal peptide" evidence="4">
    <location>
        <begin position="1"/>
        <end position="17"/>
    </location>
</feature>
<evidence type="ECO:0000256" key="3">
    <source>
        <dbReference type="ARBA" id="ARBA00022801"/>
    </source>
</evidence>
<feature type="domain" description="TNase-like" evidence="5">
    <location>
        <begin position="37"/>
        <end position="171"/>
    </location>
</feature>
<dbReference type="PANTHER" id="PTHR12302:SF3">
    <property type="entry name" value="SERINE_THREONINE-PROTEIN KINASE 31"/>
    <property type="match status" value="1"/>
</dbReference>
<proteinExistence type="predicted"/>
<dbReference type="PROSITE" id="PS51257">
    <property type="entry name" value="PROKAR_LIPOPROTEIN"/>
    <property type="match status" value="1"/>
</dbReference>
<dbReference type="InterPro" id="IPR035437">
    <property type="entry name" value="SNase_OB-fold_sf"/>
</dbReference>
<sequence>MKRLIIFFIVASLTAFSCNSKSGNRKAQSEQSEQSDKEGFLKVTKVVDGDTFWADDGSAKGKKIRLIGVDAPESRNVFKKKKGYYGEEAKNYLSNMFDGQSVRLEFDVDSLDQYGRTLAYIYLTDGTFVNADLVKNGYAMVMTVPPNVKYADEFVKYQQEARENNRGLWKMNNE</sequence>
<dbReference type="SMART" id="SM00318">
    <property type="entry name" value="SNc"/>
    <property type="match status" value="1"/>
</dbReference>
<evidence type="ECO:0000313" key="7">
    <source>
        <dbReference type="Proteomes" id="UP000753961"/>
    </source>
</evidence>
<evidence type="ECO:0000259" key="5">
    <source>
        <dbReference type="PROSITE" id="PS50830"/>
    </source>
</evidence>
<gene>
    <name evidence="6" type="ORF">KUV50_02905</name>
</gene>
<keyword evidence="1" id="KW-0540">Nuclease</keyword>
<organism evidence="6 7">
    <name type="scientific">Membranihabitans marinus</name>
    <dbReference type="NCBI Taxonomy" id="1227546"/>
    <lineage>
        <taxon>Bacteria</taxon>
        <taxon>Pseudomonadati</taxon>
        <taxon>Bacteroidota</taxon>
        <taxon>Saprospiria</taxon>
        <taxon>Saprospirales</taxon>
        <taxon>Saprospiraceae</taxon>
        <taxon>Membranihabitans</taxon>
    </lineage>
</organism>
<dbReference type="PROSITE" id="PS50830">
    <property type="entry name" value="TNASE_3"/>
    <property type="match status" value="1"/>
</dbReference>
<protein>
    <submittedName>
        <fullName evidence="6">Thermonuclease family protein</fullName>
    </submittedName>
</protein>
<evidence type="ECO:0000256" key="4">
    <source>
        <dbReference type="SAM" id="SignalP"/>
    </source>
</evidence>
<dbReference type="EMBL" id="JAHVHU010000003">
    <property type="protein sequence ID" value="MBY5957069.1"/>
    <property type="molecule type" value="Genomic_DNA"/>
</dbReference>
<accession>A0A953HJL0</accession>
<dbReference type="RefSeq" id="WP_222578592.1">
    <property type="nucleotide sequence ID" value="NZ_JAHVHU010000003.1"/>
</dbReference>
<name>A0A953HJL0_9BACT</name>
<reference evidence="6" key="1">
    <citation type="submission" date="2021-06" db="EMBL/GenBank/DDBJ databases">
        <title>44 bacteria genomes isolated from Dapeng, Shenzhen.</title>
        <authorList>
            <person name="Zheng W."/>
            <person name="Yu S."/>
            <person name="Huang Y."/>
        </authorList>
    </citation>
    <scope>NUCLEOTIDE SEQUENCE</scope>
    <source>
        <strain evidence="6">DP5N28-2</strain>
    </source>
</reference>
<dbReference type="AlphaFoldDB" id="A0A953HJL0"/>
<feature type="chain" id="PRO_5037393968" evidence="4">
    <location>
        <begin position="18"/>
        <end position="174"/>
    </location>
</feature>
<dbReference type="SUPFAM" id="SSF50199">
    <property type="entry name" value="Staphylococcal nuclease"/>
    <property type="match status" value="1"/>
</dbReference>
<dbReference type="InterPro" id="IPR016071">
    <property type="entry name" value="Staphylococal_nuclease_OB-fold"/>
</dbReference>
<evidence type="ECO:0000256" key="1">
    <source>
        <dbReference type="ARBA" id="ARBA00022722"/>
    </source>
</evidence>
<dbReference type="Proteomes" id="UP000753961">
    <property type="component" value="Unassembled WGS sequence"/>
</dbReference>
<evidence type="ECO:0000256" key="2">
    <source>
        <dbReference type="ARBA" id="ARBA00022759"/>
    </source>
</evidence>
<dbReference type="GO" id="GO:0016787">
    <property type="term" value="F:hydrolase activity"/>
    <property type="evidence" value="ECO:0007669"/>
    <property type="project" value="UniProtKB-KW"/>
</dbReference>
<keyword evidence="2" id="KW-0255">Endonuclease</keyword>
<dbReference type="PANTHER" id="PTHR12302">
    <property type="entry name" value="EBNA2 BINDING PROTEIN P100"/>
    <property type="match status" value="1"/>
</dbReference>
<dbReference type="GO" id="GO:0004519">
    <property type="term" value="F:endonuclease activity"/>
    <property type="evidence" value="ECO:0007669"/>
    <property type="project" value="UniProtKB-KW"/>
</dbReference>
<dbReference type="Gene3D" id="2.40.50.90">
    <property type="match status" value="1"/>
</dbReference>